<dbReference type="InterPro" id="IPR031807">
    <property type="entry name" value="HicB-like"/>
</dbReference>
<keyword evidence="3" id="KW-1185">Reference proteome</keyword>
<organism evidence="2 3">
    <name type="scientific">Occallatibacter riparius</name>
    <dbReference type="NCBI Taxonomy" id="1002689"/>
    <lineage>
        <taxon>Bacteria</taxon>
        <taxon>Pseudomonadati</taxon>
        <taxon>Acidobacteriota</taxon>
        <taxon>Terriglobia</taxon>
        <taxon>Terriglobales</taxon>
        <taxon>Acidobacteriaceae</taxon>
        <taxon>Occallatibacter</taxon>
    </lineage>
</organism>
<proteinExistence type="predicted"/>
<protein>
    <submittedName>
        <fullName evidence="2">Type II toxin-antitoxin system HicB family antitoxin</fullName>
    </submittedName>
</protein>
<dbReference type="AlphaFoldDB" id="A0A9J7BJQ8"/>
<evidence type="ECO:0000313" key="3">
    <source>
        <dbReference type="Proteomes" id="UP001059380"/>
    </source>
</evidence>
<sequence length="96" mass="10895">MKQKFMVVYEHLEHNYSGFSPDIPGAGSVGDDLNEMRAMMKECLELYLSAIAEDGEPMPLPVTTSFDFGEIRVESVDHYVVEWLEVEVPEVQLATR</sequence>
<dbReference type="Proteomes" id="UP001059380">
    <property type="component" value="Chromosome"/>
</dbReference>
<accession>A0A9J7BJQ8</accession>
<dbReference type="Pfam" id="PF15919">
    <property type="entry name" value="HicB_lk_antitox"/>
    <property type="match status" value="1"/>
</dbReference>
<dbReference type="SUPFAM" id="SSF143100">
    <property type="entry name" value="TTHA1013/TTHA0281-like"/>
    <property type="match status" value="1"/>
</dbReference>
<feature type="domain" description="HicB-like antitoxin of toxin-antitoxin system" evidence="1">
    <location>
        <begin position="11"/>
        <end position="61"/>
    </location>
</feature>
<name>A0A9J7BJQ8_9BACT</name>
<reference evidence="2" key="1">
    <citation type="submission" date="2021-04" db="EMBL/GenBank/DDBJ databases">
        <title>Phylogenetic analysis of Acidobacteriaceae.</title>
        <authorList>
            <person name="Qiu L."/>
            <person name="Zhang Q."/>
        </authorList>
    </citation>
    <scope>NUCLEOTIDE SEQUENCE</scope>
    <source>
        <strain evidence="2">DSM 25168</strain>
    </source>
</reference>
<dbReference type="InterPro" id="IPR035069">
    <property type="entry name" value="TTHA1013/TTHA0281-like"/>
</dbReference>
<evidence type="ECO:0000259" key="1">
    <source>
        <dbReference type="Pfam" id="PF15919"/>
    </source>
</evidence>
<evidence type="ECO:0000313" key="2">
    <source>
        <dbReference type="EMBL" id="UWZ82903.1"/>
    </source>
</evidence>
<gene>
    <name evidence="2" type="ORF">MOP44_20320</name>
</gene>
<dbReference type="RefSeq" id="WP_260792236.1">
    <property type="nucleotide sequence ID" value="NZ_CP093313.1"/>
</dbReference>
<dbReference type="KEGG" id="orp:MOP44_20320"/>
<dbReference type="Gene3D" id="3.30.160.250">
    <property type="match status" value="1"/>
</dbReference>
<dbReference type="EMBL" id="CP093313">
    <property type="protein sequence ID" value="UWZ82903.1"/>
    <property type="molecule type" value="Genomic_DNA"/>
</dbReference>